<dbReference type="HOGENOM" id="CLU_991392_0_0_1"/>
<feature type="domain" description="MADF" evidence="2">
    <location>
        <begin position="13"/>
        <end position="106"/>
    </location>
</feature>
<sequence>MSMSMKSSFDKEAFINAIRQNEFIFNPTHPDYMNRDISEKTFTDLAEQFQLKDAAEAKTKWKSIKDSYRIQKKKIRDSARSGSGASGSKVRWPFFEQCGFLDRFMAISKICSNHSLDAIDSSDSDTPPPTSQLLTTENRPPQKQASMGGFQALLYASRLETRAMPNECPTVPLPELRPSKPLAIDQHSQYLLEQHDMGHIGTPMVATGDGNCFFNGASIATYGHENFSSLLRVRTCIQMCLNEETYLRRSDAADLISYLRITAMRALPLQLMVHIRRHGFG</sequence>
<evidence type="ECO:0000256" key="1">
    <source>
        <dbReference type="SAM" id="MobiDB-lite"/>
    </source>
</evidence>
<protein>
    <recommendedName>
        <fullName evidence="2">MADF domain-containing protein</fullName>
    </recommendedName>
</protein>
<feature type="region of interest" description="Disordered" evidence="1">
    <location>
        <begin position="118"/>
        <end position="144"/>
    </location>
</feature>
<dbReference type="AlphaFoldDB" id="V4A8F7"/>
<evidence type="ECO:0000313" key="3">
    <source>
        <dbReference type="EMBL" id="ESO93012.1"/>
    </source>
</evidence>
<gene>
    <name evidence="3" type="ORF">LOTGIDRAFT_232796</name>
</gene>
<organism evidence="3 4">
    <name type="scientific">Lottia gigantea</name>
    <name type="common">Giant owl limpet</name>
    <dbReference type="NCBI Taxonomy" id="225164"/>
    <lineage>
        <taxon>Eukaryota</taxon>
        <taxon>Metazoa</taxon>
        <taxon>Spiralia</taxon>
        <taxon>Lophotrochozoa</taxon>
        <taxon>Mollusca</taxon>
        <taxon>Gastropoda</taxon>
        <taxon>Patellogastropoda</taxon>
        <taxon>Lottioidea</taxon>
        <taxon>Lottiidae</taxon>
        <taxon>Lottia</taxon>
    </lineage>
</organism>
<dbReference type="SMART" id="SM00595">
    <property type="entry name" value="MADF"/>
    <property type="match status" value="1"/>
</dbReference>
<keyword evidence="4" id="KW-1185">Reference proteome</keyword>
<proteinExistence type="predicted"/>
<reference evidence="3 4" key="1">
    <citation type="journal article" date="2013" name="Nature">
        <title>Insights into bilaterian evolution from three spiralian genomes.</title>
        <authorList>
            <person name="Simakov O."/>
            <person name="Marletaz F."/>
            <person name="Cho S.J."/>
            <person name="Edsinger-Gonzales E."/>
            <person name="Havlak P."/>
            <person name="Hellsten U."/>
            <person name="Kuo D.H."/>
            <person name="Larsson T."/>
            <person name="Lv J."/>
            <person name="Arendt D."/>
            <person name="Savage R."/>
            <person name="Osoegawa K."/>
            <person name="de Jong P."/>
            <person name="Grimwood J."/>
            <person name="Chapman J.A."/>
            <person name="Shapiro H."/>
            <person name="Aerts A."/>
            <person name="Otillar R.P."/>
            <person name="Terry A.Y."/>
            <person name="Boore J.L."/>
            <person name="Grigoriev I.V."/>
            <person name="Lindberg D.R."/>
            <person name="Seaver E.C."/>
            <person name="Weisblat D.A."/>
            <person name="Putnam N.H."/>
            <person name="Rokhsar D.S."/>
        </authorList>
    </citation>
    <scope>NUCLEOTIDE SEQUENCE [LARGE SCALE GENOMIC DNA]</scope>
</reference>
<dbReference type="Proteomes" id="UP000030746">
    <property type="component" value="Unassembled WGS sequence"/>
</dbReference>
<dbReference type="GeneID" id="20249050"/>
<dbReference type="InterPro" id="IPR006578">
    <property type="entry name" value="MADF-dom"/>
</dbReference>
<dbReference type="EMBL" id="KB201977">
    <property type="protein sequence ID" value="ESO93012.1"/>
    <property type="molecule type" value="Genomic_DNA"/>
</dbReference>
<accession>V4A8F7</accession>
<dbReference type="KEGG" id="lgi:LOTGIDRAFT_232796"/>
<dbReference type="PANTHER" id="PTHR12243">
    <property type="entry name" value="MADF DOMAIN TRANSCRIPTION FACTOR"/>
    <property type="match status" value="1"/>
</dbReference>
<dbReference type="GO" id="GO:0005634">
    <property type="term" value="C:nucleus"/>
    <property type="evidence" value="ECO:0007669"/>
    <property type="project" value="TreeGrafter"/>
</dbReference>
<dbReference type="CTD" id="20249050"/>
<name>V4A8F7_LOTGI</name>
<dbReference type="OrthoDB" id="6146570at2759"/>
<dbReference type="Pfam" id="PF10545">
    <property type="entry name" value="MADF_DNA_bdg"/>
    <property type="match status" value="1"/>
</dbReference>
<dbReference type="PANTHER" id="PTHR12243:SF67">
    <property type="entry name" value="COREPRESSOR OF PANGOLIN, ISOFORM A-RELATED"/>
    <property type="match status" value="1"/>
</dbReference>
<dbReference type="GO" id="GO:0006357">
    <property type="term" value="P:regulation of transcription by RNA polymerase II"/>
    <property type="evidence" value="ECO:0007669"/>
    <property type="project" value="TreeGrafter"/>
</dbReference>
<dbReference type="GO" id="GO:0005667">
    <property type="term" value="C:transcription regulator complex"/>
    <property type="evidence" value="ECO:0007669"/>
    <property type="project" value="TreeGrafter"/>
</dbReference>
<dbReference type="InterPro" id="IPR039353">
    <property type="entry name" value="TF_Adf1"/>
</dbReference>
<evidence type="ECO:0000259" key="2">
    <source>
        <dbReference type="PROSITE" id="PS51029"/>
    </source>
</evidence>
<evidence type="ECO:0000313" key="4">
    <source>
        <dbReference type="Proteomes" id="UP000030746"/>
    </source>
</evidence>
<dbReference type="RefSeq" id="XP_009056222.1">
    <property type="nucleotide sequence ID" value="XM_009057974.1"/>
</dbReference>
<dbReference type="PROSITE" id="PS51029">
    <property type="entry name" value="MADF"/>
    <property type="match status" value="1"/>
</dbReference>
<feature type="compositionally biased region" description="Polar residues" evidence="1">
    <location>
        <begin position="132"/>
        <end position="144"/>
    </location>
</feature>